<evidence type="ECO:0000313" key="7">
    <source>
        <dbReference type="EMBL" id="TDG35687.1"/>
    </source>
</evidence>
<accession>A0A4R5MJ70</accession>
<protein>
    <recommendedName>
        <fullName evidence="6">Putative mRNA interferase YoeB</fullName>
    </recommendedName>
</protein>
<proteinExistence type="inferred from homology"/>
<name>A0A4R5MJ70_9SPHI</name>
<dbReference type="InterPro" id="IPR009614">
    <property type="entry name" value="YoeB_toxin"/>
</dbReference>
<dbReference type="GO" id="GO:0006401">
    <property type="term" value="P:RNA catabolic process"/>
    <property type="evidence" value="ECO:0007669"/>
    <property type="project" value="InterPro"/>
</dbReference>
<dbReference type="OrthoDB" id="9801102at2"/>
<dbReference type="SUPFAM" id="SSF143011">
    <property type="entry name" value="RelE-like"/>
    <property type="match status" value="1"/>
</dbReference>
<dbReference type="PANTHER" id="PTHR38039">
    <property type="entry name" value="TOXIN YOEB"/>
    <property type="match status" value="1"/>
</dbReference>
<keyword evidence="5" id="KW-0378">Hydrolase</keyword>
<comment type="caution">
    <text evidence="7">The sequence shown here is derived from an EMBL/GenBank/DDBJ whole genome shotgun (WGS) entry which is preliminary data.</text>
</comment>
<evidence type="ECO:0000256" key="2">
    <source>
        <dbReference type="ARBA" id="ARBA00022649"/>
    </source>
</evidence>
<evidence type="ECO:0000313" key="8">
    <source>
        <dbReference type="Proteomes" id="UP000295668"/>
    </source>
</evidence>
<dbReference type="GO" id="GO:0004519">
    <property type="term" value="F:endonuclease activity"/>
    <property type="evidence" value="ECO:0007669"/>
    <property type="project" value="UniProtKB-KW"/>
</dbReference>
<dbReference type="NCBIfam" id="TIGR02116">
    <property type="entry name" value="toxin_Txe_YoeB"/>
    <property type="match status" value="1"/>
</dbReference>
<gene>
    <name evidence="7" type="ORF">EZJ43_11740</name>
</gene>
<dbReference type="PANTHER" id="PTHR38039:SF1">
    <property type="entry name" value="TOXIN YOEB"/>
    <property type="match status" value="1"/>
</dbReference>
<dbReference type="Pfam" id="PF06769">
    <property type="entry name" value="YoeB_toxin"/>
    <property type="match status" value="1"/>
</dbReference>
<keyword evidence="2" id="KW-1277">Toxin-antitoxin system</keyword>
<keyword evidence="3" id="KW-0540">Nuclease</keyword>
<keyword evidence="4" id="KW-0255">Endonuclease</keyword>
<sequence length="86" mass="10303">MEVVYTDRAEQELKEWVNSGNKQIRKKIIALIQSILETPFTGIGKPEQLKHNRAGYWSRRITDEHRLVYKVEHNKIIIIQLKFHYN</sequence>
<evidence type="ECO:0000256" key="5">
    <source>
        <dbReference type="ARBA" id="ARBA00022801"/>
    </source>
</evidence>
<evidence type="ECO:0000256" key="4">
    <source>
        <dbReference type="ARBA" id="ARBA00022759"/>
    </source>
</evidence>
<keyword evidence="8" id="KW-1185">Reference proteome</keyword>
<dbReference type="InterPro" id="IPR035093">
    <property type="entry name" value="RelE/ParE_toxin_dom_sf"/>
</dbReference>
<evidence type="ECO:0000256" key="6">
    <source>
        <dbReference type="ARBA" id="ARBA00030388"/>
    </source>
</evidence>
<evidence type="ECO:0000256" key="3">
    <source>
        <dbReference type="ARBA" id="ARBA00022722"/>
    </source>
</evidence>
<evidence type="ECO:0000256" key="1">
    <source>
        <dbReference type="ARBA" id="ARBA00008172"/>
    </source>
</evidence>
<organism evidence="7 8">
    <name type="scientific">Pedobacter changchengzhani</name>
    <dbReference type="NCBI Taxonomy" id="2529274"/>
    <lineage>
        <taxon>Bacteria</taxon>
        <taxon>Pseudomonadati</taxon>
        <taxon>Bacteroidota</taxon>
        <taxon>Sphingobacteriia</taxon>
        <taxon>Sphingobacteriales</taxon>
        <taxon>Sphingobacteriaceae</taxon>
        <taxon>Pedobacter</taxon>
    </lineage>
</organism>
<dbReference type="EMBL" id="SJCY01000008">
    <property type="protein sequence ID" value="TDG35687.1"/>
    <property type="molecule type" value="Genomic_DNA"/>
</dbReference>
<dbReference type="Gene3D" id="3.30.2310.20">
    <property type="entry name" value="RelE-like"/>
    <property type="match status" value="1"/>
</dbReference>
<dbReference type="GO" id="GO:0016787">
    <property type="term" value="F:hydrolase activity"/>
    <property type="evidence" value="ECO:0007669"/>
    <property type="project" value="UniProtKB-KW"/>
</dbReference>
<comment type="similarity">
    <text evidence="1">Belongs to the YoeB family.</text>
</comment>
<dbReference type="RefSeq" id="WP_133262909.1">
    <property type="nucleotide sequence ID" value="NZ_SJCY01000008.1"/>
</dbReference>
<dbReference type="Proteomes" id="UP000295668">
    <property type="component" value="Unassembled WGS sequence"/>
</dbReference>
<reference evidence="7 8" key="1">
    <citation type="submission" date="2019-02" db="EMBL/GenBank/DDBJ databases">
        <title>Pedobacter sp. nov., a novel speices isolated from soil of pinguins habitat in Antarcitica.</title>
        <authorList>
            <person name="He R.-H."/>
        </authorList>
    </citation>
    <scope>NUCLEOTIDE SEQUENCE [LARGE SCALE GENOMIC DNA]</scope>
    <source>
        <strain evidence="7 8">E01020</strain>
    </source>
</reference>
<dbReference type="AlphaFoldDB" id="A0A4R5MJ70"/>